<name>A0A0D2M0V7_HYPSF</name>
<evidence type="ECO:0000256" key="1">
    <source>
        <dbReference type="SAM" id="SignalP"/>
    </source>
</evidence>
<feature type="chain" id="PRO_5002246639" evidence="1">
    <location>
        <begin position="19"/>
        <end position="161"/>
    </location>
</feature>
<evidence type="ECO:0000313" key="3">
    <source>
        <dbReference type="Proteomes" id="UP000054270"/>
    </source>
</evidence>
<sequence>MFKKILVAFIAAVSAVSAIPASTSKIVESTEFSGNFADAVVGIHNLTSPAGSSLERRQYGTFQGTLYLCSGANCASGCYAISTEGASGYNQCLFTIPNPFYSFGLANPPTGYYYPFYVGINIAPAACPTDIWELTVANTCYNIPGGGNGWTLENGDIAGQA</sequence>
<feature type="signal peptide" evidence="1">
    <location>
        <begin position="1"/>
        <end position="18"/>
    </location>
</feature>
<organism evidence="2 3">
    <name type="scientific">Hypholoma sublateritium (strain FD-334 SS-4)</name>
    <dbReference type="NCBI Taxonomy" id="945553"/>
    <lineage>
        <taxon>Eukaryota</taxon>
        <taxon>Fungi</taxon>
        <taxon>Dikarya</taxon>
        <taxon>Basidiomycota</taxon>
        <taxon>Agaricomycotina</taxon>
        <taxon>Agaricomycetes</taxon>
        <taxon>Agaricomycetidae</taxon>
        <taxon>Agaricales</taxon>
        <taxon>Agaricineae</taxon>
        <taxon>Strophariaceae</taxon>
        <taxon>Hypholoma</taxon>
    </lineage>
</organism>
<evidence type="ECO:0000313" key="2">
    <source>
        <dbReference type="EMBL" id="KJA16843.1"/>
    </source>
</evidence>
<dbReference type="Proteomes" id="UP000054270">
    <property type="component" value="Unassembled WGS sequence"/>
</dbReference>
<dbReference type="OrthoDB" id="10363456at2759"/>
<accession>A0A0D2M0V7</accession>
<proteinExistence type="predicted"/>
<keyword evidence="1" id="KW-0732">Signal</keyword>
<dbReference type="AlphaFoldDB" id="A0A0D2M0V7"/>
<protein>
    <submittedName>
        <fullName evidence="2">Uncharacterized protein</fullName>
    </submittedName>
</protein>
<keyword evidence="3" id="KW-1185">Reference proteome</keyword>
<dbReference type="EMBL" id="KN817614">
    <property type="protein sequence ID" value="KJA16843.1"/>
    <property type="molecule type" value="Genomic_DNA"/>
</dbReference>
<reference evidence="3" key="1">
    <citation type="submission" date="2014-04" db="EMBL/GenBank/DDBJ databases">
        <title>Evolutionary Origins and Diversification of the Mycorrhizal Mutualists.</title>
        <authorList>
            <consortium name="DOE Joint Genome Institute"/>
            <consortium name="Mycorrhizal Genomics Consortium"/>
            <person name="Kohler A."/>
            <person name="Kuo A."/>
            <person name="Nagy L.G."/>
            <person name="Floudas D."/>
            <person name="Copeland A."/>
            <person name="Barry K.W."/>
            <person name="Cichocki N."/>
            <person name="Veneault-Fourrey C."/>
            <person name="LaButti K."/>
            <person name="Lindquist E.A."/>
            <person name="Lipzen A."/>
            <person name="Lundell T."/>
            <person name="Morin E."/>
            <person name="Murat C."/>
            <person name="Riley R."/>
            <person name="Ohm R."/>
            <person name="Sun H."/>
            <person name="Tunlid A."/>
            <person name="Henrissat B."/>
            <person name="Grigoriev I.V."/>
            <person name="Hibbett D.S."/>
            <person name="Martin F."/>
        </authorList>
    </citation>
    <scope>NUCLEOTIDE SEQUENCE [LARGE SCALE GENOMIC DNA]</scope>
    <source>
        <strain evidence="3">FD-334 SS-4</strain>
    </source>
</reference>
<gene>
    <name evidence="2" type="ORF">HYPSUDRAFT_46985</name>
</gene>